<proteinExistence type="predicted"/>
<organism evidence="1 2">
    <name type="scientific">Dictyobacter kobayashii</name>
    <dbReference type="NCBI Taxonomy" id="2014872"/>
    <lineage>
        <taxon>Bacteria</taxon>
        <taxon>Bacillati</taxon>
        <taxon>Chloroflexota</taxon>
        <taxon>Ktedonobacteria</taxon>
        <taxon>Ktedonobacterales</taxon>
        <taxon>Dictyobacteraceae</taxon>
        <taxon>Dictyobacter</taxon>
    </lineage>
</organism>
<sequence length="199" mass="22974">MLKGLRASSYLPVVGRIQMSSQPSSNPLVQQLQLLLTGYGYNFYNQTNQARADDLLVRERASYHLSQAMSTLAQLRSDYQMRFVPPLTRANPDPPQEAMVQLRALEAAQQALAKIESGIRGMSVPTQDRIWWRFRQEQNLLLQLLNFDLVLVRDSEQLYQYVSRMTPEDWASQSSTLRQMTQQLAHSATERERFLLLQL</sequence>
<dbReference type="Proteomes" id="UP000287188">
    <property type="component" value="Unassembled WGS sequence"/>
</dbReference>
<comment type="caution">
    <text evidence="1">The sequence shown here is derived from an EMBL/GenBank/DDBJ whole genome shotgun (WGS) entry which is preliminary data.</text>
</comment>
<name>A0A402AT68_9CHLR</name>
<evidence type="ECO:0000313" key="2">
    <source>
        <dbReference type="Proteomes" id="UP000287188"/>
    </source>
</evidence>
<accession>A0A402AT68</accession>
<dbReference type="EMBL" id="BIFS01000002">
    <property type="protein sequence ID" value="GCE22282.1"/>
    <property type="molecule type" value="Genomic_DNA"/>
</dbReference>
<gene>
    <name evidence="1" type="ORF">KDK_60820</name>
</gene>
<evidence type="ECO:0000313" key="1">
    <source>
        <dbReference type="EMBL" id="GCE22282.1"/>
    </source>
</evidence>
<dbReference type="AlphaFoldDB" id="A0A402AT68"/>
<protein>
    <submittedName>
        <fullName evidence="1">Uncharacterized protein</fullName>
    </submittedName>
</protein>
<reference evidence="2" key="1">
    <citation type="submission" date="2018-12" db="EMBL/GenBank/DDBJ databases">
        <title>Tengunoibacter tsumagoiensis gen. nov., sp. nov., Dictyobacter kobayashii sp. nov., D. alpinus sp. nov., and D. joshuensis sp. nov. and description of Dictyobacteraceae fam. nov. within the order Ktedonobacterales isolated from Tengu-no-mugimeshi.</title>
        <authorList>
            <person name="Wang C.M."/>
            <person name="Zheng Y."/>
            <person name="Sakai Y."/>
            <person name="Toyoda A."/>
            <person name="Minakuchi Y."/>
            <person name="Abe K."/>
            <person name="Yokota A."/>
            <person name="Yabe S."/>
        </authorList>
    </citation>
    <scope>NUCLEOTIDE SEQUENCE [LARGE SCALE GENOMIC DNA]</scope>
    <source>
        <strain evidence="2">Uno11</strain>
    </source>
</reference>
<keyword evidence="2" id="KW-1185">Reference proteome</keyword>